<sequence>MNNFDIHNWQAKFLRESTLDPQEIEENRLRNLIGAAAMAAASLGAPKAQAQEVPQRPGIERTQTATPQKTWQQMTQAEKGAKKQELMKKGGIETFNAYKDSIGTDARGRADAVLNKAAADAGMSPERYIRFLQKRNSGDDAGLEGLMIGGSSSKAGKGGSAPKSPCKGGICIGLNTKS</sequence>
<reference evidence="2" key="1">
    <citation type="submission" date="2020-04" db="EMBL/GenBank/DDBJ databases">
        <authorList>
            <person name="Chiriac C."/>
            <person name="Salcher M."/>
            <person name="Ghai R."/>
            <person name="Kavagutti S V."/>
        </authorList>
    </citation>
    <scope>NUCLEOTIDE SEQUENCE</scope>
</reference>
<name>A0A6J5KYA5_9CAUD</name>
<gene>
    <name evidence="2" type="ORF">UFOVP54_42</name>
</gene>
<feature type="region of interest" description="Disordered" evidence="1">
    <location>
        <begin position="51"/>
        <end position="71"/>
    </location>
</feature>
<evidence type="ECO:0000256" key="1">
    <source>
        <dbReference type="SAM" id="MobiDB-lite"/>
    </source>
</evidence>
<accession>A0A6J5KYA5</accession>
<evidence type="ECO:0000313" key="2">
    <source>
        <dbReference type="EMBL" id="CAB4124929.1"/>
    </source>
</evidence>
<proteinExistence type="predicted"/>
<organism evidence="2">
    <name type="scientific">uncultured Caudovirales phage</name>
    <dbReference type="NCBI Taxonomy" id="2100421"/>
    <lineage>
        <taxon>Viruses</taxon>
        <taxon>Duplodnaviria</taxon>
        <taxon>Heunggongvirae</taxon>
        <taxon>Uroviricota</taxon>
        <taxon>Caudoviricetes</taxon>
        <taxon>Peduoviridae</taxon>
        <taxon>Maltschvirus</taxon>
        <taxon>Maltschvirus maltsch</taxon>
    </lineage>
</organism>
<feature type="compositionally biased region" description="Polar residues" evidence="1">
    <location>
        <begin position="61"/>
        <end position="71"/>
    </location>
</feature>
<dbReference type="EMBL" id="LR796188">
    <property type="protein sequence ID" value="CAB4124929.1"/>
    <property type="molecule type" value="Genomic_DNA"/>
</dbReference>
<protein>
    <submittedName>
        <fullName evidence="2">Uncharacterized protein</fullName>
    </submittedName>
</protein>